<gene>
    <name evidence="1" type="ORF">AV530_002600</name>
</gene>
<evidence type="ECO:0000313" key="2">
    <source>
        <dbReference type="Proteomes" id="UP000190648"/>
    </source>
</evidence>
<protein>
    <submittedName>
        <fullName evidence="1">Uncharacterized protein</fullName>
    </submittedName>
</protein>
<evidence type="ECO:0000313" key="1">
    <source>
        <dbReference type="EMBL" id="OPJ80237.1"/>
    </source>
</evidence>
<name>A0A1V4K8M6_PATFA</name>
<comment type="caution">
    <text evidence="1">The sequence shown here is derived from an EMBL/GenBank/DDBJ whole genome shotgun (WGS) entry which is preliminary data.</text>
</comment>
<proteinExistence type="predicted"/>
<dbReference type="EMBL" id="LSYS01004331">
    <property type="protein sequence ID" value="OPJ80237.1"/>
    <property type="molecule type" value="Genomic_DNA"/>
</dbReference>
<keyword evidence="2" id="KW-1185">Reference proteome</keyword>
<sequence>MGMVIRCERGGELQVVLWYVPSDCCLYSFNWSRRSLGGALEWRLSAGCPGGTKLAACIGLLLLKKKHCLFLWMDFNTSKGSVVALGRDNSLKCAAANIME</sequence>
<dbReference type="AlphaFoldDB" id="A0A1V4K8M6"/>
<accession>A0A1V4K8M6</accession>
<reference evidence="1 2" key="1">
    <citation type="submission" date="2016-02" db="EMBL/GenBank/DDBJ databases">
        <title>Band-tailed pigeon sequencing and assembly.</title>
        <authorList>
            <person name="Soares A.E."/>
            <person name="Novak B.J."/>
            <person name="Rice E.S."/>
            <person name="O'Connell B."/>
            <person name="Chang D."/>
            <person name="Weber S."/>
            <person name="Shapiro B."/>
        </authorList>
    </citation>
    <scope>NUCLEOTIDE SEQUENCE [LARGE SCALE GENOMIC DNA]</scope>
    <source>
        <strain evidence="1">BTP2013</strain>
        <tissue evidence="1">Blood</tissue>
    </source>
</reference>
<organism evidence="1 2">
    <name type="scientific">Patagioenas fasciata monilis</name>
    <dbReference type="NCBI Taxonomy" id="372326"/>
    <lineage>
        <taxon>Eukaryota</taxon>
        <taxon>Metazoa</taxon>
        <taxon>Chordata</taxon>
        <taxon>Craniata</taxon>
        <taxon>Vertebrata</taxon>
        <taxon>Euteleostomi</taxon>
        <taxon>Archelosauria</taxon>
        <taxon>Archosauria</taxon>
        <taxon>Dinosauria</taxon>
        <taxon>Saurischia</taxon>
        <taxon>Theropoda</taxon>
        <taxon>Coelurosauria</taxon>
        <taxon>Aves</taxon>
        <taxon>Neognathae</taxon>
        <taxon>Neoaves</taxon>
        <taxon>Columbimorphae</taxon>
        <taxon>Columbiformes</taxon>
        <taxon>Columbidae</taxon>
        <taxon>Patagioenas</taxon>
    </lineage>
</organism>
<dbReference type="Proteomes" id="UP000190648">
    <property type="component" value="Unassembled WGS sequence"/>
</dbReference>